<dbReference type="GO" id="GO:0005634">
    <property type="term" value="C:nucleus"/>
    <property type="evidence" value="ECO:0007669"/>
    <property type="project" value="UniProtKB-SubCell"/>
</dbReference>
<keyword evidence="4 12" id="KW-0479">Metal-binding</keyword>
<evidence type="ECO:0000313" key="16">
    <source>
        <dbReference type="Proteomes" id="UP001620645"/>
    </source>
</evidence>
<feature type="domain" description="TAZ-type" evidence="14">
    <location>
        <begin position="199"/>
        <end position="287"/>
    </location>
</feature>
<evidence type="ECO:0000256" key="1">
    <source>
        <dbReference type="ARBA" id="ARBA00004123"/>
    </source>
</evidence>
<dbReference type="PANTHER" id="PTHR13808">
    <property type="entry name" value="CBP/P300-RELATED"/>
    <property type="match status" value="1"/>
</dbReference>
<dbReference type="SMART" id="SM00551">
    <property type="entry name" value="ZnF_TAZ"/>
    <property type="match status" value="1"/>
</dbReference>
<dbReference type="InterPro" id="IPR013178">
    <property type="entry name" value="Histone_AcTrfase_Rtt109/CBP"/>
</dbReference>
<evidence type="ECO:0000256" key="9">
    <source>
        <dbReference type="ARBA" id="ARBA00023163"/>
    </source>
</evidence>
<protein>
    <recommendedName>
        <fullName evidence="2">histone acetyltransferase</fullName>
        <ecNumber evidence="2">2.3.1.48</ecNumber>
    </recommendedName>
</protein>
<keyword evidence="3" id="KW-0808">Transferase</keyword>
<feature type="region of interest" description="Disordered" evidence="13">
    <location>
        <begin position="78"/>
        <end position="133"/>
    </location>
</feature>
<dbReference type="InterPro" id="IPR000197">
    <property type="entry name" value="Znf_TAZ"/>
</dbReference>
<comment type="catalytic activity">
    <reaction evidence="11">
        <text>L-lysyl-[protein] + acetyl-CoA = N(6)-acetyl-L-lysyl-[protein] + CoA + H(+)</text>
        <dbReference type="Rhea" id="RHEA:45948"/>
        <dbReference type="Rhea" id="RHEA-COMP:9752"/>
        <dbReference type="Rhea" id="RHEA-COMP:10731"/>
        <dbReference type="ChEBI" id="CHEBI:15378"/>
        <dbReference type="ChEBI" id="CHEBI:29969"/>
        <dbReference type="ChEBI" id="CHEBI:57287"/>
        <dbReference type="ChEBI" id="CHEBI:57288"/>
        <dbReference type="ChEBI" id="CHEBI:61930"/>
        <dbReference type="EC" id="2.3.1.48"/>
    </reaction>
</comment>
<dbReference type="GO" id="GO:0008270">
    <property type="term" value="F:zinc ion binding"/>
    <property type="evidence" value="ECO:0007669"/>
    <property type="project" value="UniProtKB-KW"/>
</dbReference>
<evidence type="ECO:0000256" key="10">
    <source>
        <dbReference type="ARBA" id="ARBA00023242"/>
    </source>
</evidence>
<evidence type="ECO:0000256" key="11">
    <source>
        <dbReference type="ARBA" id="ARBA00048017"/>
    </source>
</evidence>
<evidence type="ECO:0000256" key="12">
    <source>
        <dbReference type="PROSITE-ProRule" id="PRU00203"/>
    </source>
</evidence>
<dbReference type="GO" id="GO:0004402">
    <property type="term" value="F:histone acetyltransferase activity"/>
    <property type="evidence" value="ECO:0007669"/>
    <property type="project" value="UniProtKB-ARBA"/>
</dbReference>
<evidence type="ECO:0000256" key="13">
    <source>
        <dbReference type="SAM" id="MobiDB-lite"/>
    </source>
</evidence>
<feature type="region of interest" description="Disordered" evidence="13">
    <location>
        <begin position="164"/>
        <end position="200"/>
    </location>
</feature>
<keyword evidence="9" id="KW-0804">Transcription</keyword>
<keyword evidence="6 12" id="KW-0862">Zinc</keyword>
<comment type="subcellular location">
    <subcellularLocation>
        <location evidence="1">Nucleus</location>
    </subcellularLocation>
</comment>
<evidence type="ECO:0000256" key="5">
    <source>
        <dbReference type="ARBA" id="ARBA00022771"/>
    </source>
</evidence>
<feature type="region of interest" description="Disordered" evidence="13">
    <location>
        <begin position="38"/>
        <end position="58"/>
    </location>
</feature>
<reference evidence="15 16" key="1">
    <citation type="submission" date="2024-10" db="EMBL/GenBank/DDBJ databases">
        <authorList>
            <person name="Kim D."/>
        </authorList>
    </citation>
    <scope>NUCLEOTIDE SEQUENCE [LARGE SCALE GENOMIC DNA]</scope>
    <source>
        <strain evidence="15">Taebaek</strain>
    </source>
</reference>
<proteinExistence type="predicted"/>
<dbReference type="PROSITE" id="PS50134">
    <property type="entry name" value="ZF_TAZ"/>
    <property type="match status" value="1"/>
</dbReference>
<gene>
    <name evidence="15" type="ORF">niasHS_017061</name>
</gene>
<evidence type="ECO:0000256" key="2">
    <source>
        <dbReference type="ARBA" id="ARBA00013184"/>
    </source>
</evidence>
<feature type="compositionally biased region" description="Low complexity" evidence="13">
    <location>
        <begin position="111"/>
        <end position="126"/>
    </location>
</feature>
<evidence type="ECO:0000256" key="4">
    <source>
        <dbReference type="ARBA" id="ARBA00022723"/>
    </source>
</evidence>
<evidence type="ECO:0000256" key="8">
    <source>
        <dbReference type="ARBA" id="ARBA00023015"/>
    </source>
</evidence>
<dbReference type="Gene3D" id="1.20.1020.10">
    <property type="entry name" value="TAZ domain"/>
    <property type="match status" value="1"/>
</dbReference>
<dbReference type="PANTHER" id="PTHR13808:SF1">
    <property type="entry name" value="HISTONE ACETYLTRANSFERASE"/>
    <property type="match status" value="1"/>
</dbReference>
<evidence type="ECO:0000256" key="3">
    <source>
        <dbReference type="ARBA" id="ARBA00022679"/>
    </source>
</evidence>
<feature type="zinc finger region" description="TAZ-type" evidence="12">
    <location>
        <begin position="199"/>
        <end position="287"/>
    </location>
</feature>
<keyword evidence="16" id="KW-1185">Reference proteome</keyword>
<dbReference type="Pfam" id="PF02135">
    <property type="entry name" value="zf-TAZ"/>
    <property type="match status" value="1"/>
</dbReference>
<comment type="caution">
    <text evidence="15">The sequence shown here is derived from an EMBL/GenBank/DDBJ whole genome shotgun (WGS) entry which is preliminary data.</text>
</comment>
<dbReference type="EMBL" id="JBICCN010000402">
    <property type="protein sequence ID" value="KAL3070936.1"/>
    <property type="molecule type" value="Genomic_DNA"/>
</dbReference>
<keyword evidence="5 12" id="KW-0863">Zinc-finger</keyword>
<dbReference type="AlphaFoldDB" id="A0ABD2HW93"/>
<keyword evidence="7" id="KW-0156">Chromatin regulator</keyword>
<keyword evidence="8" id="KW-0805">Transcription regulation</keyword>
<dbReference type="InterPro" id="IPR035898">
    <property type="entry name" value="TAZ_dom_sf"/>
</dbReference>
<dbReference type="Proteomes" id="UP001620645">
    <property type="component" value="Unassembled WGS sequence"/>
</dbReference>
<name>A0ABD2HW93_HETSC</name>
<evidence type="ECO:0000256" key="6">
    <source>
        <dbReference type="ARBA" id="ARBA00022833"/>
    </source>
</evidence>
<keyword evidence="10" id="KW-0539">Nucleus</keyword>
<evidence type="ECO:0000256" key="7">
    <source>
        <dbReference type="ARBA" id="ARBA00022853"/>
    </source>
</evidence>
<evidence type="ECO:0000259" key="14">
    <source>
        <dbReference type="PROSITE" id="PS50134"/>
    </source>
</evidence>
<evidence type="ECO:0000313" key="15">
    <source>
        <dbReference type="EMBL" id="KAL3070936.1"/>
    </source>
</evidence>
<organism evidence="15 16">
    <name type="scientific">Heterodera schachtii</name>
    <name type="common">Sugarbeet cyst nematode worm</name>
    <name type="synonym">Tylenchus schachtii</name>
    <dbReference type="NCBI Taxonomy" id="97005"/>
    <lineage>
        <taxon>Eukaryota</taxon>
        <taxon>Metazoa</taxon>
        <taxon>Ecdysozoa</taxon>
        <taxon>Nematoda</taxon>
        <taxon>Chromadorea</taxon>
        <taxon>Rhabditida</taxon>
        <taxon>Tylenchina</taxon>
        <taxon>Tylenchomorpha</taxon>
        <taxon>Tylenchoidea</taxon>
        <taxon>Heteroderidae</taxon>
        <taxon>Heteroderinae</taxon>
        <taxon>Heterodera</taxon>
    </lineage>
</organism>
<sequence length="296" mass="32848">MMGPLAVVPLSGHSTWASRPQWSVRQFDRRFFRLVKPPPHLQQHQRRNDGQRRGFSTEWDRTGMSSFFNTAATANTRAEGNNSISQCLHGPPMDSHHHQQQQGPPLPMTIAQRQSAAVQQQQQSSANPNATGGAMMVAQSPAWRHDELGERGGHFLNWHEQQQSMNNANSGGPPQMRGGGIAQQQQMLGAGGGGGQPQDPEKRKLIQQQLVLLLHAHKCQQIERSELRQDRAPCTLPYCSVMKGVLEHMVGCSAGRQCQYAHCASSRQIIAHWKNCHKDDCPVCNMVKRYTTGTAG</sequence>
<dbReference type="EC" id="2.3.1.48" evidence="2"/>
<accession>A0ABD2HW93</accession>
<dbReference type="SUPFAM" id="SSF57933">
    <property type="entry name" value="TAZ domain"/>
    <property type="match status" value="1"/>
</dbReference>